<accession>A0AAD9D4E1</accession>
<feature type="region of interest" description="Disordered" evidence="1">
    <location>
        <begin position="1"/>
        <end position="25"/>
    </location>
</feature>
<feature type="compositionally biased region" description="Polar residues" evidence="1">
    <location>
        <begin position="626"/>
        <end position="654"/>
    </location>
</feature>
<dbReference type="Proteomes" id="UP001224775">
    <property type="component" value="Unassembled WGS sequence"/>
</dbReference>
<sequence length="667" mass="74081">MMASDDATTDNAPLHPPNNSRRPPSLLHLTTQIVATNIEKYPAGLWGVLSESQWDAIVRARVAQKTMQLRPTAAAMNTNNTTAINSSPTRRQNKQDAATPTFLPSLSAKHLTLIEQHPHNTHLSQSTTSDELLWKHILNYKFRESGMNRPTSLSVPCGHVERVLRECADVLLRGCVEVPPQEEEVVGYAEFVKQYKDKNGGSVGREEQTTNELIKDSDSDSDNEEQQEQQQQDETTTIISEELLQHEYQQHMKQLATQNLETLKRTCYTLSESPMDVQLLAETKIGKSVSKAVKTLTKLKRMSEDESRGFCGLEEDIELREMLWKRVVRWSGPIICYTSTTTAALSGSGGGDGQKQQQQRDRREVVELTTLELLQKLLEDWKEMASDSGVEIRLDSATAAAAPPKKKKRRMETTNQHDNQKTSEKKNNNNNNKYSNIIRVTTCGRDKQISLDQHLTDMNLLHNSPDWRSLYVSLINRELELRKSHGERVRATREHLERDRPKIGKVILKRAVGRVRGGDVGLGGGSIGTKAAISTTPSTFAGERTTARQEAILNKSKGLRAIQKQRSIGGHGSTSSTKVAQIRQTSKVAAKWGKSSFGNSVASAAGSKSGVRKVGMRNEQAQVQVSLQNGKTMKLPSVSNATGKSTGKFSSLQQKMAAKSRGVKKRK</sequence>
<feature type="compositionally biased region" description="Basic and acidic residues" evidence="1">
    <location>
        <begin position="418"/>
        <end position="427"/>
    </location>
</feature>
<keyword evidence="3" id="KW-1185">Reference proteome</keyword>
<feature type="compositionally biased region" description="Basic and acidic residues" evidence="1">
    <location>
        <begin position="198"/>
        <end position="218"/>
    </location>
</feature>
<name>A0AAD9D4E1_9STRA</name>
<dbReference type="AlphaFoldDB" id="A0AAD9D4E1"/>
<evidence type="ECO:0000256" key="1">
    <source>
        <dbReference type="SAM" id="MobiDB-lite"/>
    </source>
</evidence>
<protein>
    <submittedName>
        <fullName evidence="2">Uncharacterized protein</fullName>
    </submittedName>
</protein>
<feature type="region of interest" description="Disordered" evidence="1">
    <location>
        <begin position="626"/>
        <end position="667"/>
    </location>
</feature>
<feature type="region of interest" description="Disordered" evidence="1">
    <location>
        <begin position="198"/>
        <end position="234"/>
    </location>
</feature>
<comment type="caution">
    <text evidence="2">The sequence shown here is derived from an EMBL/GenBank/DDBJ whole genome shotgun (WGS) entry which is preliminary data.</text>
</comment>
<gene>
    <name evidence="2" type="ORF">QTG54_016689</name>
</gene>
<reference evidence="2" key="1">
    <citation type="submission" date="2023-06" db="EMBL/GenBank/DDBJ databases">
        <title>Survivors Of The Sea: Transcriptome response of Skeletonema marinoi to long-term dormancy.</title>
        <authorList>
            <person name="Pinder M.I.M."/>
            <person name="Kourtchenko O."/>
            <person name="Robertson E.K."/>
            <person name="Larsson T."/>
            <person name="Maumus F."/>
            <person name="Osuna-Cruz C.M."/>
            <person name="Vancaester E."/>
            <person name="Stenow R."/>
            <person name="Vandepoele K."/>
            <person name="Ploug H."/>
            <person name="Bruchert V."/>
            <person name="Godhe A."/>
            <person name="Topel M."/>
        </authorList>
    </citation>
    <scope>NUCLEOTIDE SEQUENCE</scope>
    <source>
        <strain evidence="2">R05AC</strain>
    </source>
</reference>
<proteinExistence type="predicted"/>
<organism evidence="2 3">
    <name type="scientific">Skeletonema marinoi</name>
    <dbReference type="NCBI Taxonomy" id="267567"/>
    <lineage>
        <taxon>Eukaryota</taxon>
        <taxon>Sar</taxon>
        <taxon>Stramenopiles</taxon>
        <taxon>Ochrophyta</taxon>
        <taxon>Bacillariophyta</taxon>
        <taxon>Coscinodiscophyceae</taxon>
        <taxon>Thalassiosirophycidae</taxon>
        <taxon>Thalassiosirales</taxon>
        <taxon>Skeletonemataceae</taxon>
        <taxon>Skeletonema</taxon>
        <taxon>Skeletonema marinoi-dohrnii complex</taxon>
    </lineage>
</organism>
<feature type="region of interest" description="Disordered" evidence="1">
    <location>
        <begin position="395"/>
        <end position="433"/>
    </location>
</feature>
<feature type="region of interest" description="Disordered" evidence="1">
    <location>
        <begin position="344"/>
        <end position="363"/>
    </location>
</feature>
<evidence type="ECO:0000313" key="3">
    <source>
        <dbReference type="Proteomes" id="UP001224775"/>
    </source>
</evidence>
<evidence type="ECO:0000313" key="2">
    <source>
        <dbReference type="EMBL" id="KAK1732628.1"/>
    </source>
</evidence>
<dbReference type="EMBL" id="JATAAI010000062">
    <property type="protein sequence ID" value="KAK1732628.1"/>
    <property type="molecule type" value="Genomic_DNA"/>
</dbReference>